<reference evidence="2" key="2">
    <citation type="journal article" date="2017" name="Front. Cell. Infect. Microbiol.">
        <title>Analysis of the Salivary Gland Transcriptome of Unfed and Partially Fed Amblyomma sculptum Ticks and Descriptive Proteome of the Saliva.</title>
        <authorList>
            <person name="Esteves E."/>
            <person name="Maruyama S.R."/>
            <person name="Kawahara R."/>
            <person name="Fujita A."/>
            <person name="Martins L.A."/>
            <person name="Righi A.A."/>
            <person name="Costa F.B."/>
            <person name="Palmisano G."/>
            <person name="Labruna M.B."/>
            <person name="Sa-Nunes A."/>
            <person name="Ribeiro J.M.C."/>
            <person name="Fogaca A.C."/>
        </authorList>
    </citation>
    <scope>NUCLEOTIDE SEQUENCE</scope>
</reference>
<proteinExistence type="evidence at transcript level"/>
<feature type="non-terminal residue" evidence="2">
    <location>
        <position position="1"/>
    </location>
</feature>
<organism evidence="2">
    <name type="scientific">Amblyomma sculptum</name>
    <name type="common">Tick</name>
    <dbReference type="NCBI Taxonomy" id="1581419"/>
    <lineage>
        <taxon>Eukaryota</taxon>
        <taxon>Metazoa</taxon>
        <taxon>Ecdysozoa</taxon>
        <taxon>Arthropoda</taxon>
        <taxon>Chelicerata</taxon>
        <taxon>Arachnida</taxon>
        <taxon>Acari</taxon>
        <taxon>Parasitiformes</taxon>
        <taxon>Ixodida</taxon>
        <taxon>Ixodoidea</taxon>
        <taxon>Ixodidae</taxon>
        <taxon>Amblyomminae</taxon>
        <taxon>Amblyomma</taxon>
    </lineage>
</organism>
<dbReference type="EMBL" id="GFAA01002523">
    <property type="protein sequence ID" value="JAU00912.1"/>
    <property type="molecule type" value="mRNA"/>
</dbReference>
<dbReference type="PANTHER" id="PTHR33332">
    <property type="entry name" value="REVERSE TRANSCRIPTASE DOMAIN-CONTAINING PROTEIN"/>
    <property type="match status" value="1"/>
</dbReference>
<feature type="non-terminal residue" evidence="2">
    <location>
        <position position="323"/>
    </location>
</feature>
<reference evidence="2" key="1">
    <citation type="submission" date="2016-09" db="EMBL/GenBank/DDBJ databases">
        <authorList>
            <person name="Capua I."/>
            <person name="De Benedictis P."/>
            <person name="Joannis T."/>
            <person name="Lombin L.H."/>
            <person name="Cattoli G."/>
        </authorList>
    </citation>
    <scope>NUCLEOTIDE SEQUENCE</scope>
</reference>
<evidence type="ECO:0000313" key="2">
    <source>
        <dbReference type="EMBL" id="JAU00912.1"/>
    </source>
</evidence>
<dbReference type="Pfam" id="PF00078">
    <property type="entry name" value="RVT_1"/>
    <property type="match status" value="1"/>
</dbReference>
<dbReference type="InterPro" id="IPR000477">
    <property type="entry name" value="RT_dom"/>
</dbReference>
<name>A0A1E1XPL4_AMBSC</name>
<dbReference type="SUPFAM" id="SSF56672">
    <property type="entry name" value="DNA/RNA polymerases"/>
    <property type="match status" value="1"/>
</dbReference>
<dbReference type="AlphaFoldDB" id="A0A1E1XPL4"/>
<accession>A0A1E1XPL4</accession>
<evidence type="ECO:0000259" key="1">
    <source>
        <dbReference type="PROSITE" id="PS50878"/>
    </source>
</evidence>
<dbReference type="GO" id="GO:0071897">
    <property type="term" value="P:DNA biosynthetic process"/>
    <property type="evidence" value="ECO:0007669"/>
    <property type="project" value="UniProtKB-ARBA"/>
</dbReference>
<sequence>KLNSLNIHNKTHNWICNYLNNRKQCVVLNGCSSSYITVYSGVPQGSVLGPLLFLIYINDIVDGIQSSIKLFADDCVVYREINSPSDVSILQSDLDKIVNWCQRWQMNLNIRKCNHVHFSNKKFELPTQYIVENITIKSVSECKYLGVYFMQTLKWNTHIQQSISKASKMLYFIRRNFKSASKDVKETLYLLHVRSILDYASIIWDPYQAYLIEAIEKLQNQAARFISNNYNPFQSITEIKSLLGSEPLNIRRKNLRHKFFHRIFYNQTGIDSRNYLLEPTYVSTRHDHSKKVREYNTNTNSFSKSFFPQTVKDWNLLPEECVS</sequence>
<feature type="domain" description="Reverse transcriptase" evidence="1">
    <location>
        <begin position="1"/>
        <end position="149"/>
    </location>
</feature>
<dbReference type="InterPro" id="IPR043502">
    <property type="entry name" value="DNA/RNA_pol_sf"/>
</dbReference>
<protein>
    <submittedName>
        <fullName evidence="2">Putative tick transposon</fullName>
    </submittedName>
</protein>
<dbReference type="PROSITE" id="PS50878">
    <property type="entry name" value="RT_POL"/>
    <property type="match status" value="1"/>
</dbReference>